<feature type="compositionally biased region" description="Basic and acidic residues" evidence="1">
    <location>
        <begin position="131"/>
        <end position="157"/>
    </location>
</feature>
<protein>
    <recommendedName>
        <fullName evidence="2">PWWP domain-containing protein</fullName>
    </recommendedName>
</protein>
<feature type="compositionally biased region" description="Basic and acidic residues" evidence="1">
    <location>
        <begin position="261"/>
        <end position="273"/>
    </location>
</feature>
<feature type="domain" description="PWWP" evidence="2">
    <location>
        <begin position="4"/>
        <end position="66"/>
    </location>
</feature>
<name>A0ABQ7I2Y5_9MICR</name>
<evidence type="ECO:0000313" key="4">
    <source>
        <dbReference type="Proteomes" id="UP001516464"/>
    </source>
</evidence>
<accession>A0ABQ7I2Y5</accession>
<feature type="compositionally biased region" description="Low complexity" evidence="1">
    <location>
        <begin position="297"/>
        <end position="316"/>
    </location>
</feature>
<dbReference type="CDD" id="cd05162">
    <property type="entry name" value="PWWP"/>
    <property type="match status" value="1"/>
</dbReference>
<comment type="caution">
    <text evidence="3">The sequence shown here is derived from an EMBL/GenBank/DDBJ whole genome shotgun (WGS) entry which is preliminary data.</text>
</comment>
<dbReference type="SUPFAM" id="SSF63748">
    <property type="entry name" value="Tudor/PWWP/MBT"/>
    <property type="match status" value="1"/>
</dbReference>
<dbReference type="EMBL" id="SBIQ01000002">
    <property type="protein sequence ID" value="KAF7684748.1"/>
    <property type="molecule type" value="Genomic_DNA"/>
</dbReference>
<dbReference type="PROSITE" id="PS50812">
    <property type="entry name" value="PWWP"/>
    <property type="match status" value="1"/>
</dbReference>
<dbReference type="Pfam" id="PF00855">
    <property type="entry name" value="PWWP"/>
    <property type="match status" value="1"/>
</dbReference>
<feature type="compositionally biased region" description="Basic and acidic residues" evidence="1">
    <location>
        <begin position="108"/>
        <end position="123"/>
    </location>
</feature>
<keyword evidence="4" id="KW-1185">Reference proteome</keyword>
<feature type="region of interest" description="Disordered" evidence="1">
    <location>
        <begin position="232"/>
        <end position="316"/>
    </location>
</feature>
<sequence>MPKESKVVWAKFDEYPYWPARMATDEITETLRDQYNRNDGVGVLFFGPELSYALVDEENIKEYKEYFFRYGVLEDKDFLVAVEQANKAETIEDPPLDIPNRKRRKKSLAREKVISKKEVKSESSQRSNIINDKEAENKDDVISLKSDGDNKESDKYTDTTLNKTQPREGVITPEELKGDYNEEIIGNNKEDPRSTEINTSESHNMESLKDDICIEDDNITNTINSKFTYSDITSGEKENSENKSIHDEEEENQIPGLETNRSCRDTQFNKKDDPDDDYNNSNNNKDSNNTTANYMVNANNDNTDNNTNDKNNTNDSATLKNTLNHLLLNYPHKINCYNEAIKSIERYSLEDLLKLGLMKNIYYITKLGIKYDPLNIVQKSKVIMNEYFKLYK</sequence>
<feature type="region of interest" description="Disordered" evidence="1">
    <location>
        <begin position="184"/>
        <end position="204"/>
    </location>
</feature>
<reference evidence="3 4" key="1">
    <citation type="submission" date="2019-01" db="EMBL/GenBank/DDBJ databases">
        <title>Genomes sequencing and comparative genomics of infectious freshwater microsporidia, Cucumispora dikerogammari and Thelohania contejeani.</title>
        <authorList>
            <person name="Cormier A."/>
            <person name="Giraud I."/>
            <person name="Wattier R."/>
            <person name="Teixeira M."/>
            <person name="Grandjean F."/>
            <person name="Rigaud T."/>
            <person name="Cordaux R."/>
        </authorList>
    </citation>
    <scope>NUCLEOTIDE SEQUENCE [LARGE SCALE GENOMIC DNA]</scope>
    <source>
        <strain evidence="3">T1</strain>
        <tissue evidence="3">Spores</tissue>
    </source>
</reference>
<evidence type="ECO:0000313" key="3">
    <source>
        <dbReference type="EMBL" id="KAF7684748.1"/>
    </source>
</evidence>
<dbReference type="Gene3D" id="2.30.30.140">
    <property type="match status" value="1"/>
</dbReference>
<evidence type="ECO:0000259" key="2">
    <source>
        <dbReference type="PROSITE" id="PS50812"/>
    </source>
</evidence>
<feature type="compositionally biased region" description="Low complexity" evidence="1">
    <location>
        <begin position="279"/>
        <end position="289"/>
    </location>
</feature>
<organism evidence="3 4">
    <name type="scientific">Astathelohania contejeani</name>
    <dbReference type="NCBI Taxonomy" id="164912"/>
    <lineage>
        <taxon>Eukaryota</taxon>
        <taxon>Fungi</taxon>
        <taxon>Fungi incertae sedis</taxon>
        <taxon>Microsporidia</taxon>
        <taxon>Astathelohaniidae</taxon>
        <taxon>Astathelohania</taxon>
    </lineage>
</organism>
<gene>
    <name evidence="3" type="ORF">TCON_0058</name>
</gene>
<feature type="region of interest" description="Disordered" evidence="1">
    <location>
        <begin position="92"/>
        <end position="167"/>
    </location>
</feature>
<dbReference type="Proteomes" id="UP001516464">
    <property type="component" value="Unassembled WGS sequence"/>
</dbReference>
<evidence type="ECO:0000256" key="1">
    <source>
        <dbReference type="SAM" id="MobiDB-lite"/>
    </source>
</evidence>
<dbReference type="InterPro" id="IPR000313">
    <property type="entry name" value="PWWP_dom"/>
</dbReference>
<proteinExistence type="predicted"/>
<feature type="compositionally biased region" description="Basic and acidic residues" evidence="1">
    <location>
        <begin position="234"/>
        <end position="246"/>
    </location>
</feature>